<sequence>MVSLLDVQSSNAQIANTLPAGLVAVFVGATNGIGEAALKEFARSSRSPRLYFIGRSQEAAARITAECRQLNPEGEFIFIKADVSLIRNVDAVCREIQSKEKSINILFLSCGTIRSGEDTSEGLHVLPAIGYYARTRFITNLLPNIKQATSLRRVVSVLAGGHEGPIDETDFQAKNMSVLSLRGHLVSMTDLALETLAEQAPEVTFVNDYPGAVKTGIGREANTFLTWFMGIVLMIIGPFIYIPIRESGERHLFFATSAKYPPRVRLDAAEVSDGVPLSEGVEIASGTDGKVGSGVYSIHWSGEHAGPRVVKLLAGLREQGMAQKVWQHTIGEFDRISGSADV</sequence>
<dbReference type="Pfam" id="PF00106">
    <property type="entry name" value="adh_short"/>
    <property type="match status" value="1"/>
</dbReference>
<keyword evidence="2" id="KW-1133">Transmembrane helix</keyword>
<dbReference type="SUPFAM" id="SSF51735">
    <property type="entry name" value="NAD(P)-binding Rossmann-fold domains"/>
    <property type="match status" value="1"/>
</dbReference>
<dbReference type="Proteomes" id="UP000191500">
    <property type="component" value="Unassembled WGS sequence"/>
</dbReference>
<dbReference type="InterPro" id="IPR002347">
    <property type="entry name" value="SDR_fam"/>
</dbReference>
<dbReference type="PANTHER" id="PTHR47534:SF3">
    <property type="entry name" value="ALCOHOL DEHYDROGENASE-LIKE C-TERMINAL DOMAIN-CONTAINING PROTEIN"/>
    <property type="match status" value="1"/>
</dbReference>
<evidence type="ECO:0008006" key="5">
    <source>
        <dbReference type="Google" id="ProtNLM"/>
    </source>
</evidence>
<dbReference type="AlphaFoldDB" id="A0A1V6V809"/>
<evidence type="ECO:0000256" key="2">
    <source>
        <dbReference type="SAM" id="Phobius"/>
    </source>
</evidence>
<dbReference type="InterPro" id="IPR036291">
    <property type="entry name" value="NAD(P)-bd_dom_sf"/>
</dbReference>
<keyword evidence="2" id="KW-0812">Transmembrane</keyword>
<accession>A0A1V6V809</accession>
<evidence type="ECO:0000313" key="4">
    <source>
        <dbReference type="Proteomes" id="UP000191500"/>
    </source>
</evidence>
<gene>
    <name evidence="3" type="ORF">PENCOP_c001G04289</name>
</gene>
<dbReference type="EMBL" id="MDDG01000001">
    <property type="protein sequence ID" value="OQE46817.1"/>
    <property type="molecule type" value="Genomic_DNA"/>
</dbReference>
<evidence type="ECO:0000313" key="3">
    <source>
        <dbReference type="EMBL" id="OQE46817.1"/>
    </source>
</evidence>
<keyword evidence="4" id="KW-1185">Reference proteome</keyword>
<dbReference type="GO" id="GO:0016491">
    <property type="term" value="F:oxidoreductase activity"/>
    <property type="evidence" value="ECO:0007669"/>
    <property type="project" value="UniProtKB-KW"/>
</dbReference>
<evidence type="ECO:0000256" key="1">
    <source>
        <dbReference type="ARBA" id="ARBA00023002"/>
    </source>
</evidence>
<dbReference type="STRING" id="36646.A0A1V6V809"/>
<name>A0A1V6V809_9EURO</name>
<reference evidence="4" key="1">
    <citation type="journal article" date="2017" name="Nat. Microbiol.">
        <title>Global analysis of biosynthetic gene clusters reveals vast potential of secondary metabolite production in Penicillium species.</title>
        <authorList>
            <person name="Nielsen J.C."/>
            <person name="Grijseels S."/>
            <person name="Prigent S."/>
            <person name="Ji B."/>
            <person name="Dainat J."/>
            <person name="Nielsen K.F."/>
            <person name="Frisvad J.C."/>
            <person name="Workman M."/>
            <person name="Nielsen J."/>
        </authorList>
    </citation>
    <scope>NUCLEOTIDE SEQUENCE [LARGE SCALE GENOMIC DNA]</scope>
    <source>
        <strain evidence="4">IBT 31321</strain>
    </source>
</reference>
<keyword evidence="1" id="KW-0560">Oxidoreductase</keyword>
<protein>
    <recommendedName>
        <fullName evidence="5">Ketoreductase (KR) domain-containing protein</fullName>
    </recommendedName>
</protein>
<feature type="transmembrane region" description="Helical" evidence="2">
    <location>
        <begin position="224"/>
        <end position="244"/>
    </location>
</feature>
<organism evidence="3 4">
    <name type="scientific">Penicillium coprophilum</name>
    <dbReference type="NCBI Taxonomy" id="36646"/>
    <lineage>
        <taxon>Eukaryota</taxon>
        <taxon>Fungi</taxon>
        <taxon>Dikarya</taxon>
        <taxon>Ascomycota</taxon>
        <taxon>Pezizomycotina</taxon>
        <taxon>Eurotiomycetes</taxon>
        <taxon>Eurotiomycetidae</taxon>
        <taxon>Eurotiales</taxon>
        <taxon>Aspergillaceae</taxon>
        <taxon>Penicillium</taxon>
    </lineage>
</organism>
<dbReference type="PANTHER" id="PTHR47534">
    <property type="entry name" value="YALI0E05731P"/>
    <property type="match status" value="1"/>
</dbReference>
<dbReference type="Gene3D" id="3.40.50.720">
    <property type="entry name" value="NAD(P)-binding Rossmann-like Domain"/>
    <property type="match status" value="1"/>
</dbReference>
<keyword evidence="2" id="KW-0472">Membrane</keyword>
<dbReference type="InterPro" id="IPR052228">
    <property type="entry name" value="Sec_Metab_Biosynth_Oxidored"/>
</dbReference>
<comment type="caution">
    <text evidence="3">The sequence shown here is derived from an EMBL/GenBank/DDBJ whole genome shotgun (WGS) entry which is preliminary data.</text>
</comment>
<proteinExistence type="predicted"/>